<dbReference type="EMBL" id="JAHSTY010000001">
    <property type="protein sequence ID" value="MBV4454023.1"/>
    <property type="molecule type" value="Genomic_DNA"/>
</dbReference>
<reference evidence="1" key="1">
    <citation type="submission" date="2021-06" db="EMBL/GenBank/DDBJ databases">
        <title>Updating the genus Pseudomonas: Description of 43 new species and partition of the Pseudomonas putida group.</title>
        <authorList>
            <person name="Girard L."/>
            <person name="Lood C."/>
            <person name="Vandamme P."/>
            <person name="Rokni-Zadeh H."/>
            <person name="Van Noort V."/>
            <person name="Hofte M."/>
            <person name="Lavigne R."/>
            <person name="De Mot R."/>
        </authorList>
    </citation>
    <scope>NUCLEOTIDE SEQUENCE</scope>
    <source>
        <strain evidence="1">SWRI103</strain>
    </source>
</reference>
<evidence type="ECO:0000313" key="2">
    <source>
        <dbReference type="Proteomes" id="UP001048976"/>
    </source>
</evidence>
<sequence length="106" mass="11576">MTIRTLAVLGIVSLAASGCGTLNTVFREDIAATRELRKQKTYCEAIPRIYSGLAFDFCLLHATPDPTGVLIPLALADIAASGVLDTMVLPYTVYRQIEDGNIRIYR</sequence>
<evidence type="ECO:0000313" key="1">
    <source>
        <dbReference type="EMBL" id="MBV4454023.1"/>
    </source>
</evidence>
<comment type="caution">
    <text evidence="1">The sequence shown here is derived from an EMBL/GenBank/DDBJ whole genome shotgun (WGS) entry which is preliminary data.</text>
</comment>
<dbReference type="InterPro" id="IPR010780">
    <property type="entry name" value="DUF1375"/>
</dbReference>
<accession>A0ABS6P0P7</accession>
<keyword evidence="2" id="KW-1185">Reference proteome</keyword>
<dbReference type="PROSITE" id="PS51257">
    <property type="entry name" value="PROKAR_LIPOPROTEIN"/>
    <property type="match status" value="1"/>
</dbReference>
<organism evidence="1 2">
    <name type="scientific">Pseudomonas azadiae</name>
    <dbReference type="NCBI Taxonomy" id="2843612"/>
    <lineage>
        <taxon>Bacteria</taxon>
        <taxon>Pseudomonadati</taxon>
        <taxon>Pseudomonadota</taxon>
        <taxon>Gammaproteobacteria</taxon>
        <taxon>Pseudomonadales</taxon>
        <taxon>Pseudomonadaceae</taxon>
        <taxon>Pseudomonas</taxon>
    </lineage>
</organism>
<name>A0ABS6P0P7_9PSED</name>
<keyword evidence="1" id="KW-0449">Lipoprotein</keyword>
<dbReference type="RefSeq" id="WP_169378374.1">
    <property type="nucleotide sequence ID" value="NZ_JAHSTY010000001.1"/>
</dbReference>
<protein>
    <submittedName>
        <fullName evidence="1">YceK/YidQ family lipoprotein</fullName>
    </submittedName>
</protein>
<dbReference type="Proteomes" id="UP001048976">
    <property type="component" value="Unassembled WGS sequence"/>
</dbReference>
<dbReference type="Pfam" id="PF07119">
    <property type="entry name" value="DUF1375"/>
    <property type="match status" value="1"/>
</dbReference>
<gene>
    <name evidence="1" type="ORF">KVG91_15645</name>
</gene>
<proteinExistence type="predicted"/>